<evidence type="ECO:0000256" key="8">
    <source>
        <dbReference type="PIRSR" id="PIRSR600269-51"/>
    </source>
</evidence>
<keyword evidence="6 9" id="KW-0186">Copper</keyword>
<dbReference type="OrthoDB" id="3341590at2759"/>
<evidence type="ECO:0000313" key="15">
    <source>
        <dbReference type="Proteomes" id="UP000714275"/>
    </source>
</evidence>
<dbReference type="Gene3D" id="3.10.450.40">
    <property type="match status" value="2"/>
</dbReference>
<dbReference type="SUPFAM" id="SSF49998">
    <property type="entry name" value="Amine oxidase catalytic domain"/>
    <property type="match status" value="1"/>
</dbReference>
<dbReference type="Gene3D" id="2.70.98.20">
    <property type="entry name" value="Copper amine oxidase, catalytic domain"/>
    <property type="match status" value="1"/>
</dbReference>
<dbReference type="EC" id="1.4.3.-" evidence="9"/>
<dbReference type="PRINTS" id="PR00766">
    <property type="entry name" value="CUDAOXIDASE"/>
</dbReference>
<dbReference type="GO" id="GO:0048038">
    <property type="term" value="F:quinone binding"/>
    <property type="evidence" value="ECO:0007669"/>
    <property type="project" value="InterPro"/>
</dbReference>
<name>A0A9P7A626_9AGAM</name>
<evidence type="ECO:0000313" key="14">
    <source>
        <dbReference type="EMBL" id="KAG1782916.1"/>
    </source>
</evidence>
<comment type="caution">
    <text evidence="14">The sequence shown here is derived from an EMBL/GenBank/DDBJ whole genome shotgun (WGS) entry which is preliminary data.</text>
</comment>
<reference evidence="14" key="1">
    <citation type="journal article" date="2020" name="New Phytol.">
        <title>Comparative genomics reveals dynamic genome evolution in host specialist ectomycorrhizal fungi.</title>
        <authorList>
            <person name="Lofgren L.A."/>
            <person name="Nguyen N.H."/>
            <person name="Vilgalys R."/>
            <person name="Ruytinx J."/>
            <person name="Liao H.L."/>
            <person name="Branco S."/>
            <person name="Kuo A."/>
            <person name="LaButti K."/>
            <person name="Lipzen A."/>
            <person name="Andreopoulos W."/>
            <person name="Pangilinan J."/>
            <person name="Riley R."/>
            <person name="Hundley H."/>
            <person name="Na H."/>
            <person name="Barry K."/>
            <person name="Grigoriev I.V."/>
            <person name="Stajich J.E."/>
            <person name="Kennedy P.G."/>
        </authorList>
    </citation>
    <scope>NUCLEOTIDE SEQUENCE</scope>
    <source>
        <strain evidence="14">DOB743</strain>
    </source>
</reference>
<keyword evidence="11" id="KW-0472">Membrane</keyword>
<dbReference type="EMBL" id="JABBWD010000002">
    <property type="protein sequence ID" value="KAG1782916.1"/>
    <property type="molecule type" value="Genomic_DNA"/>
</dbReference>
<dbReference type="Proteomes" id="UP000714275">
    <property type="component" value="Unassembled WGS sequence"/>
</dbReference>
<dbReference type="PANTHER" id="PTHR10638:SF20">
    <property type="entry name" value="AMINE OXIDASE"/>
    <property type="match status" value="1"/>
</dbReference>
<keyword evidence="15" id="KW-1185">Reference proteome</keyword>
<dbReference type="GO" id="GO:0005886">
    <property type="term" value="C:plasma membrane"/>
    <property type="evidence" value="ECO:0007669"/>
    <property type="project" value="TreeGrafter"/>
</dbReference>
<keyword evidence="3 9" id="KW-0479">Metal-binding</keyword>
<sequence length="859" mass="97048">MARRYEELKAVPLDEPKHESTRTPNKITSLRLGLSFILILVLASLTVIQVRPFTSGSEIVFGGTETPAGGTGYDENIKICVSNIPPPARPPAPINPWASLTIDEMVEIQNWLLSAQMNLNLTRGDAARPSDNSVYMIQTYYPPKADVLKYFSSVDHRDAPARFARVTIHHGGAVEPVIKDYLVGPLPVTPATEMTRLTEIYHTETLPYNARGYDALDWNLPEINTKIAAPLMDAYKASHFHRGLPNDSTIVAGGAGPFGFDGSFRRFWLNWQRDTPGFWLHPLNLWQYVDVSGTDPSKWDQLKIVYNHQVFDTAESFMDAFRNGTLKRVPPVTKQEDLSWSTRERIGALRDLDNLPGPRSVSFAGLRFRIDHDLQYVSWMGWGLYLGFDRDMGLNLWDIRFRGERIIYELKPQEALAHYTGNDPYKSSTALLDSYFGMGQSVRDLLPGYDCPDEAIYLPATTFSATGMMTRKRAICIFEQDSGRPISRHLGFERSEFGAVKGYQLVVRSVATVGNYDYSLVARLVIIYLHAGPSLKFEYIFHVDGTIEVRVSASGYLLSGFWDDEQGAYGSKIWNTTLGSLHDHVINFKVDLDVGGTKNSLLKTSLSQEVTTQPWFDDDWGEEVIQQKITREYIDNEDEALLRFPTNFQGGYTIVNTDETNKWGIPRGYAIHPGYSPVYNTVVGSKRLLKNANWARYNLAVSRRKDTEPSSSSMWNFNLPGAPPVDFHNFFDGENITQQDLVTWINVGMHHLPSSEDVPNTRTNTAASSFFLTPFNYFDYDVSIESANAILLQPPKKPGDPFSYNDYNVRPAHCVPQPPAAFEYYPEQVYDLDGKPAPPSTVEEMRKASELYLRIKFEL</sequence>
<keyword evidence="5 9" id="KW-0560">Oxidoreductase</keyword>
<dbReference type="InterPro" id="IPR049948">
    <property type="entry name" value="Cu_Am_ox_TPQ-bd"/>
</dbReference>
<feature type="domain" description="Copper amine oxidase catalytic" evidence="12">
    <location>
        <begin position="359"/>
        <end position="783"/>
    </location>
</feature>
<proteinExistence type="inferred from homology"/>
<dbReference type="PROSITE" id="PS01164">
    <property type="entry name" value="COPPER_AMINE_OXID_1"/>
    <property type="match status" value="1"/>
</dbReference>
<evidence type="ECO:0000259" key="13">
    <source>
        <dbReference type="Pfam" id="PF09248"/>
    </source>
</evidence>
<accession>A0A9P7A626</accession>
<dbReference type="SUPFAM" id="SSF54416">
    <property type="entry name" value="Amine oxidase N-terminal region"/>
    <property type="match status" value="2"/>
</dbReference>
<dbReference type="Pfam" id="PF01179">
    <property type="entry name" value="Cu_amine_oxid"/>
    <property type="match status" value="1"/>
</dbReference>
<dbReference type="PANTHER" id="PTHR10638">
    <property type="entry name" value="COPPER AMINE OXIDASE"/>
    <property type="match status" value="1"/>
</dbReference>
<dbReference type="GO" id="GO:0009308">
    <property type="term" value="P:amine metabolic process"/>
    <property type="evidence" value="ECO:0007669"/>
    <property type="project" value="UniProtKB-UniRule"/>
</dbReference>
<evidence type="ECO:0000256" key="1">
    <source>
        <dbReference type="ARBA" id="ARBA00001935"/>
    </source>
</evidence>
<dbReference type="Pfam" id="PF09248">
    <property type="entry name" value="DUF1965"/>
    <property type="match status" value="1"/>
</dbReference>
<dbReference type="InterPro" id="IPR015328">
    <property type="entry name" value="DUF1965"/>
</dbReference>
<keyword evidence="11" id="KW-0812">Transmembrane</keyword>
<evidence type="ECO:0000256" key="5">
    <source>
        <dbReference type="ARBA" id="ARBA00023002"/>
    </source>
</evidence>
<dbReference type="GO" id="GO:0008131">
    <property type="term" value="F:primary methylamine oxidase activity"/>
    <property type="evidence" value="ECO:0007669"/>
    <property type="project" value="InterPro"/>
</dbReference>
<evidence type="ECO:0000256" key="4">
    <source>
        <dbReference type="ARBA" id="ARBA00022772"/>
    </source>
</evidence>
<evidence type="ECO:0000256" key="9">
    <source>
        <dbReference type="RuleBase" id="RU000672"/>
    </source>
</evidence>
<feature type="compositionally biased region" description="Basic and acidic residues" evidence="10">
    <location>
        <begin position="1"/>
        <end position="21"/>
    </location>
</feature>
<evidence type="ECO:0000256" key="6">
    <source>
        <dbReference type="ARBA" id="ARBA00023008"/>
    </source>
</evidence>
<dbReference type="GO" id="GO:0005507">
    <property type="term" value="F:copper ion binding"/>
    <property type="evidence" value="ECO:0007669"/>
    <property type="project" value="InterPro"/>
</dbReference>
<evidence type="ECO:0000256" key="7">
    <source>
        <dbReference type="PIRSR" id="PIRSR600269-50"/>
    </source>
</evidence>
<feature type="modified residue" description="2',4',5'-topaquinone" evidence="8">
    <location>
        <position position="516"/>
    </location>
</feature>
<comment type="cofactor">
    <cofactor evidence="1">
        <name>Cu cation</name>
        <dbReference type="ChEBI" id="CHEBI:23378"/>
    </cofactor>
</comment>
<feature type="region of interest" description="Disordered" evidence="10">
    <location>
        <begin position="1"/>
        <end position="23"/>
    </location>
</feature>
<dbReference type="InterPro" id="IPR016182">
    <property type="entry name" value="Cu_amine_oxidase_N-reg"/>
</dbReference>
<feature type="domain" description="DUF1965" evidence="13">
    <location>
        <begin position="280"/>
        <end position="334"/>
    </location>
</feature>
<comment type="PTM">
    <text evidence="8 9">Topaquinone (TPQ) is generated by copper-dependent autoxidation of a specific tyrosyl residue.</text>
</comment>
<keyword evidence="11" id="KW-1133">Transmembrane helix</keyword>
<protein>
    <recommendedName>
        <fullName evidence="9">Amine oxidase</fullName>
        <ecNumber evidence="9">1.4.3.-</ecNumber>
    </recommendedName>
</protein>
<organism evidence="14 15">
    <name type="scientific">Suillus placidus</name>
    <dbReference type="NCBI Taxonomy" id="48579"/>
    <lineage>
        <taxon>Eukaryota</taxon>
        <taxon>Fungi</taxon>
        <taxon>Dikarya</taxon>
        <taxon>Basidiomycota</taxon>
        <taxon>Agaricomycotina</taxon>
        <taxon>Agaricomycetes</taxon>
        <taxon>Agaricomycetidae</taxon>
        <taxon>Boletales</taxon>
        <taxon>Suillineae</taxon>
        <taxon>Suillaceae</taxon>
        <taxon>Suillus</taxon>
    </lineage>
</organism>
<keyword evidence="4 7" id="KW-0801">TPQ</keyword>
<gene>
    <name evidence="14" type="ORF">EV702DRAFT_1191367</name>
</gene>
<evidence type="ECO:0000256" key="2">
    <source>
        <dbReference type="ARBA" id="ARBA00007983"/>
    </source>
</evidence>
<evidence type="ECO:0000256" key="3">
    <source>
        <dbReference type="ARBA" id="ARBA00022723"/>
    </source>
</evidence>
<dbReference type="AlphaFoldDB" id="A0A9P7A626"/>
<evidence type="ECO:0000256" key="10">
    <source>
        <dbReference type="SAM" id="MobiDB-lite"/>
    </source>
</evidence>
<comment type="similarity">
    <text evidence="2 9">Belongs to the copper/topaquinone oxidase family.</text>
</comment>
<feature type="transmembrane region" description="Helical" evidence="11">
    <location>
        <begin position="32"/>
        <end position="50"/>
    </location>
</feature>
<dbReference type="InterPro" id="IPR000269">
    <property type="entry name" value="Cu_amine_oxidase"/>
</dbReference>
<feature type="active site" description="Schiff-base intermediate with substrate; via topaquinone" evidence="7">
    <location>
        <position position="516"/>
    </location>
</feature>
<feature type="active site" description="Proton acceptor" evidence="7">
    <location>
        <position position="433"/>
    </location>
</feature>
<comment type="cofactor">
    <cofactor evidence="9">
        <name>Cu cation</name>
        <dbReference type="ChEBI" id="CHEBI:23378"/>
    </cofactor>
    <text evidence="9">Contains 1 topaquinone per subunit.</text>
</comment>
<dbReference type="InterPro" id="IPR015798">
    <property type="entry name" value="Cu_amine_oxidase_C"/>
</dbReference>
<dbReference type="InterPro" id="IPR036460">
    <property type="entry name" value="Cu_amine_oxidase_C_sf"/>
</dbReference>
<evidence type="ECO:0000259" key="12">
    <source>
        <dbReference type="Pfam" id="PF01179"/>
    </source>
</evidence>
<evidence type="ECO:0000256" key="11">
    <source>
        <dbReference type="SAM" id="Phobius"/>
    </source>
</evidence>